<evidence type="ECO:0000313" key="2">
    <source>
        <dbReference type="Proteomes" id="UP000524492"/>
    </source>
</evidence>
<sequence>MVLHVELETDDVRLPSNCRSHAQLLTTLLNFQYLGAARIDCVANQTTGLAQDCIQIVGAKRKFPEVGEDFLALE</sequence>
<name>A0A7W6MIB4_9HYPH</name>
<dbReference type="Proteomes" id="UP000524492">
    <property type="component" value="Unassembled WGS sequence"/>
</dbReference>
<proteinExistence type="predicted"/>
<evidence type="ECO:0000313" key="1">
    <source>
        <dbReference type="EMBL" id="MBB4193223.1"/>
    </source>
</evidence>
<protein>
    <submittedName>
        <fullName evidence="1">Uncharacterized protein</fullName>
    </submittedName>
</protein>
<dbReference type="EMBL" id="JACIFV010000011">
    <property type="protein sequence ID" value="MBB4193223.1"/>
    <property type="molecule type" value="Genomic_DNA"/>
</dbReference>
<reference evidence="1 2" key="1">
    <citation type="submission" date="2020-08" db="EMBL/GenBank/DDBJ databases">
        <title>Genomic Encyclopedia of Type Strains, Phase IV (KMG-V): Genome sequencing to study the core and pangenomes of soil and plant-associated prokaryotes.</title>
        <authorList>
            <person name="Whitman W."/>
        </authorList>
    </citation>
    <scope>NUCLEOTIDE SEQUENCE [LARGE SCALE GENOMIC DNA]</scope>
    <source>
        <strain evidence="1 2">SEMIA 4074</strain>
    </source>
</reference>
<dbReference type="AlphaFoldDB" id="A0A7W6MIB4"/>
<gene>
    <name evidence="1" type="ORF">GGD53_003387</name>
</gene>
<keyword evidence="2" id="KW-1185">Reference proteome</keyword>
<organism evidence="1 2">
    <name type="scientific">Rhizobium aethiopicum</name>
    <dbReference type="NCBI Taxonomy" id="1138170"/>
    <lineage>
        <taxon>Bacteria</taxon>
        <taxon>Pseudomonadati</taxon>
        <taxon>Pseudomonadota</taxon>
        <taxon>Alphaproteobacteria</taxon>
        <taxon>Hyphomicrobiales</taxon>
        <taxon>Rhizobiaceae</taxon>
        <taxon>Rhizobium/Agrobacterium group</taxon>
        <taxon>Rhizobium</taxon>
    </lineage>
</organism>
<accession>A0A7W6MIB4</accession>
<comment type="caution">
    <text evidence="1">The sequence shown here is derived from an EMBL/GenBank/DDBJ whole genome shotgun (WGS) entry which is preliminary data.</text>
</comment>